<keyword evidence="1" id="KW-1133">Transmembrane helix</keyword>
<gene>
    <name evidence="2" type="ORF">HII31_05017</name>
</gene>
<name>A0A8H6RP46_9PEZI</name>
<comment type="caution">
    <text evidence="2">The sequence shown here is derived from an EMBL/GenBank/DDBJ whole genome shotgun (WGS) entry which is preliminary data.</text>
</comment>
<proteinExistence type="predicted"/>
<dbReference type="OrthoDB" id="3883941at2759"/>
<dbReference type="AlphaFoldDB" id="A0A8H6RP46"/>
<evidence type="ECO:0000256" key="1">
    <source>
        <dbReference type="SAM" id="Phobius"/>
    </source>
</evidence>
<feature type="transmembrane region" description="Helical" evidence="1">
    <location>
        <begin position="64"/>
        <end position="85"/>
    </location>
</feature>
<keyword evidence="1" id="KW-0472">Membrane</keyword>
<sequence>MSTSRVPIRAWRSVRPRAQTLPSGPATIRHFGADSPRVLEGTEQNATSHAQGGKQRRALAHYNWASAFTGAGVVFAAGLLWYTLWLDQTDGSSLELGDPRDFIQSGADSFRPTLREITPGPTDEVIRALKEVADQPAAWVPGGREYVNKCFGRLQEIRQTHEMEVNNIARDTYEELRVVANKKGASSLDRVNETWYILSRRMDQLSSLAGDQAQQIIDQHPELKEELNGSLDKLRRLGDHLGPGAKKQVDETFKQMSDIVKQGVTIDTSEQLKKLVQKLTRELTWRRERAWQTAEEQIEPLLLRNPHVKEIVDQIVEVLHQGRAKDVVDKVRQAVLSGSIGELERYIQSLKRKQQEFSSRGLSEWLSRAQDGSRILQNLQQLKEAADTHDPKAEQLARISLREAAEVLDQRAAQTTQFQNSNDRKGIF</sequence>
<accession>A0A8H6RP46</accession>
<keyword evidence="3" id="KW-1185">Reference proteome</keyword>
<protein>
    <submittedName>
        <fullName evidence="2">Uncharacterized protein</fullName>
    </submittedName>
</protein>
<dbReference type="Proteomes" id="UP000660729">
    <property type="component" value="Unassembled WGS sequence"/>
</dbReference>
<reference evidence="2" key="1">
    <citation type="submission" date="2020-04" db="EMBL/GenBank/DDBJ databases">
        <title>Draft genome resource of the tomato pathogen Pseudocercospora fuligena.</title>
        <authorList>
            <person name="Zaccaron A."/>
        </authorList>
    </citation>
    <scope>NUCLEOTIDE SEQUENCE</scope>
    <source>
        <strain evidence="2">PF001</strain>
    </source>
</reference>
<keyword evidence="1" id="KW-0812">Transmembrane</keyword>
<evidence type="ECO:0000313" key="3">
    <source>
        <dbReference type="Proteomes" id="UP000660729"/>
    </source>
</evidence>
<dbReference type="EMBL" id="JABCIY010000077">
    <property type="protein sequence ID" value="KAF7193671.1"/>
    <property type="molecule type" value="Genomic_DNA"/>
</dbReference>
<organism evidence="2 3">
    <name type="scientific">Pseudocercospora fuligena</name>
    <dbReference type="NCBI Taxonomy" id="685502"/>
    <lineage>
        <taxon>Eukaryota</taxon>
        <taxon>Fungi</taxon>
        <taxon>Dikarya</taxon>
        <taxon>Ascomycota</taxon>
        <taxon>Pezizomycotina</taxon>
        <taxon>Dothideomycetes</taxon>
        <taxon>Dothideomycetidae</taxon>
        <taxon>Mycosphaerellales</taxon>
        <taxon>Mycosphaerellaceae</taxon>
        <taxon>Pseudocercospora</taxon>
    </lineage>
</organism>
<evidence type="ECO:0000313" key="2">
    <source>
        <dbReference type="EMBL" id="KAF7193671.1"/>
    </source>
</evidence>